<reference evidence="2 3" key="1">
    <citation type="submission" date="2018-08" db="EMBL/GenBank/DDBJ databases">
        <title>A genome reference for cultivated species of the human gut microbiota.</title>
        <authorList>
            <person name="Zou Y."/>
            <person name="Xue W."/>
            <person name="Luo G."/>
        </authorList>
    </citation>
    <scope>NUCLEOTIDE SEQUENCE [LARGE SCALE GENOMIC DNA]</scope>
    <source>
        <strain evidence="2 3">AF28-11</strain>
    </source>
</reference>
<gene>
    <name evidence="2" type="ORF">DWY92_02820</name>
</gene>
<feature type="transmembrane region" description="Helical" evidence="1">
    <location>
        <begin position="67"/>
        <end position="99"/>
    </location>
</feature>
<keyword evidence="1" id="KW-1133">Transmembrane helix</keyword>
<dbReference type="EMBL" id="QRTH01000001">
    <property type="protein sequence ID" value="RGQ54902.1"/>
    <property type="molecule type" value="Genomic_DNA"/>
</dbReference>
<accession>A0A412BJE2</accession>
<dbReference type="AlphaFoldDB" id="A0A412BJE2"/>
<dbReference type="Proteomes" id="UP000283680">
    <property type="component" value="Unassembled WGS sequence"/>
</dbReference>
<proteinExistence type="predicted"/>
<evidence type="ECO:0000256" key="1">
    <source>
        <dbReference type="SAM" id="Phobius"/>
    </source>
</evidence>
<name>A0A412BJE2_BACUN</name>
<evidence type="ECO:0000313" key="3">
    <source>
        <dbReference type="Proteomes" id="UP000283680"/>
    </source>
</evidence>
<evidence type="ECO:0000313" key="2">
    <source>
        <dbReference type="EMBL" id="RGQ54902.1"/>
    </source>
</evidence>
<comment type="caution">
    <text evidence="2">The sequence shown here is derived from an EMBL/GenBank/DDBJ whole genome shotgun (WGS) entry which is preliminary data.</text>
</comment>
<protein>
    <submittedName>
        <fullName evidence="2">Uncharacterized protein</fullName>
    </submittedName>
</protein>
<keyword evidence="1" id="KW-0472">Membrane</keyword>
<keyword evidence="1" id="KW-0812">Transmembrane</keyword>
<organism evidence="2 3">
    <name type="scientific">Bacteroides uniformis</name>
    <dbReference type="NCBI Taxonomy" id="820"/>
    <lineage>
        <taxon>Bacteria</taxon>
        <taxon>Pseudomonadati</taxon>
        <taxon>Bacteroidota</taxon>
        <taxon>Bacteroidia</taxon>
        <taxon>Bacteroidales</taxon>
        <taxon>Bacteroidaceae</taxon>
        <taxon>Bacteroides</taxon>
    </lineage>
</organism>
<feature type="transmembrane region" description="Helical" evidence="1">
    <location>
        <begin position="6"/>
        <end position="31"/>
    </location>
</feature>
<sequence>MGNERFNAIAFQTANALVTVLLATTVMSVYYRTQLRKSMGHYIIKRHSLSIHSLLTNKLSLMEDLKAILTVGAILVVPFIAAPKVMFAIVLYIIIYMAFRWRNF</sequence>